<dbReference type="Proteomes" id="UP000242814">
    <property type="component" value="Unassembled WGS sequence"/>
</dbReference>
<evidence type="ECO:0000313" key="2">
    <source>
        <dbReference type="Proteomes" id="UP000242814"/>
    </source>
</evidence>
<organism evidence="1 2">
    <name type="scientific">Paracoccidioides brasiliensis</name>
    <dbReference type="NCBI Taxonomy" id="121759"/>
    <lineage>
        <taxon>Eukaryota</taxon>
        <taxon>Fungi</taxon>
        <taxon>Dikarya</taxon>
        <taxon>Ascomycota</taxon>
        <taxon>Pezizomycotina</taxon>
        <taxon>Eurotiomycetes</taxon>
        <taxon>Eurotiomycetidae</taxon>
        <taxon>Onygenales</taxon>
        <taxon>Ajellomycetaceae</taxon>
        <taxon>Paracoccidioides</taxon>
    </lineage>
</organism>
<dbReference type="VEuPathDB" id="FungiDB:PABG_04215"/>
<gene>
    <name evidence="1" type="ORF">ACO22_04446</name>
</gene>
<proteinExistence type="predicted"/>
<accession>A0A1D2JD92</accession>
<evidence type="ECO:0000313" key="1">
    <source>
        <dbReference type="EMBL" id="ODH26761.1"/>
    </source>
</evidence>
<dbReference type="AlphaFoldDB" id="A0A1D2JD92"/>
<name>A0A1D2JD92_PARBR</name>
<reference evidence="1 2" key="1">
    <citation type="submission" date="2016-06" db="EMBL/GenBank/DDBJ databases">
        <authorList>
            <person name="Kjaerup R.B."/>
            <person name="Dalgaard T.S."/>
            <person name="Juul-Madsen H.R."/>
        </authorList>
    </citation>
    <scope>NUCLEOTIDE SEQUENCE [LARGE SCALE GENOMIC DNA]</scope>
    <source>
        <strain evidence="1 2">Pb300</strain>
    </source>
</reference>
<dbReference type="EMBL" id="LZYO01000176">
    <property type="protein sequence ID" value="ODH26761.1"/>
    <property type="molecule type" value="Genomic_DNA"/>
</dbReference>
<dbReference type="VEuPathDB" id="FungiDB:PADG_04583"/>
<comment type="caution">
    <text evidence="1">The sequence shown here is derived from an EMBL/GenBank/DDBJ whole genome shotgun (WGS) entry which is preliminary data.</text>
</comment>
<protein>
    <submittedName>
        <fullName evidence="1">Uncharacterized protein</fullName>
    </submittedName>
</protein>
<sequence>MSSRGEQRIRASEQNQLVLPVIWPAAALSSDTIDPGLQMLGEESTYVQREIESLVRTYNQSLKESKVFFVCETDKPSLVISNSVHSVQYDGTEAAGRKVKVLAPFPTSHHVLDSTLIDNGITLSRLSCHRILDFEELQEILVFFHGAVNATALSTGCIIVKFPNKRAIQNCWAAKVAEMVGQQIEMSSDTHNIDDIIYEFTSYDDAGSFDRRINRAVRLRFTGEEGIMVVVPQELIQPPGKWEVLRLFHNFISGLQNLIELLSIRVVLAVFCASVSTAVQNWWPAWLMPKTPTTHKNS</sequence>